<accession>A0A0F9TW46</accession>
<protein>
    <submittedName>
        <fullName evidence="1">Uncharacterized protein</fullName>
    </submittedName>
</protein>
<proteinExistence type="predicted"/>
<sequence length="269" mass="31476">MGSTFKEIYGDYQDSIKNYVEKLDVTPLSFMRQYTKGMQVFQRETEYFEKTTVVQRDTTTSNFLVPDDFDRLIEAKDYDGKTLLYVDYIQFTRIAEKFDNGLLETPVDYSTRLINTFLYGNLSYLYQYSGNNRYGLLSSGTDTLTKIITMYNRVFYINNDDTTNNTEITINYIPILEPISGSSSQWTNWQPLNGVNFNTAFANFRLSPEIINYEDTFLNYAISRFLRSQGSVNYKVYEQEFWADVKRAIANKPVKFREGVRSYNMAPFS</sequence>
<reference evidence="1" key="1">
    <citation type="journal article" date="2015" name="Nature">
        <title>Complex archaea that bridge the gap between prokaryotes and eukaryotes.</title>
        <authorList>
            <person name="Spang A."/>
            <person name="Saw J.H."/>
            <person name="Jorgensen S.L."/>
            <person name="Zaremba-Niedzwiedzka K."/>
            <person name="Martijn J."/>
            <person name="Lind A.E."/>
            <person name="van Eijk R."/>
            <person name="Schleper C."/>
            <person name="Guy L."/>
            <person name="Ettema T.J."/>
        </authorList>
    </citation>
    <scope>NUCLEOTIDE SEQUENCE</scope>
</reference>
<organism evidence="1">
    <name type="scientific">marine sediment metagenome</name>
    <dbReference type="NCBI Taxonomy" id="412755"/>
    <lineage>
        <taxon>unclassified sequences</taxon>
        <taxon>metagenomes</taxon>
        <taxon>ecological metagenomes</taxon>
    </lineage>
</organism>
<dbReference type="AlphaFoldDB" id="A0A0F9TW46"/>
<gene>
    <name evidence="1" type="ORF">LCGC14_0341890</name>
</gene>
<comment type="caution">
    <text evidence="1">The sequence shown here is derived from an EMBL/GenBank/DDBJ whole genome shotgun (WGS) entry which is preliminary data.</text>
</comment>
<dbReference type="EMBL" id="LAZR01000251">
    <property type="protein sequence ID" value="KKN79172.1"/>
    <property type="molecule type" value="Genomic_DNA"/>
</dbReference>
<evidence type="ECO:0000313" key="1">
    <source>
        <dbReference type="EMBL" id="KKN79172.1"/>
    </source>
</evidence>
<name>A0A0F9TW46_9ZZZZ</name>